<keyword evidence="1" id="KW-1133">Transmembrane helix</keyword>
<keyword evidence="1" id="KW-0472">Membrane</keyword>
<dbReference type="Proteomes" id="UP000516046">
    <property type="component" value="Chromosome"/>
</dbReference>
<keyword evidence="3" id="KW-1185">Reference proteome</keyword>
<evidence type="ECO:0000313" key="3">
    <source>
        <dbReference type="Proteomes" id="UP000516046"/>
    </source>
</evidence>
<keyword evidence="1" id="KW-0812">Transmembrane</keyword>
<accession>A0A7G9WI81</accession>
<name>A0A7G9WI81_9FIRM</name>
<feature type="transmembrane region" description="Helical" evidence="1">
    <location>
        <begin position="6"/>
        <end position="22"/>
    </location>
</feature>
<dbReference type="AlphaFoldDB" id="A0A7G9WI81"/>
<reference evidence="2 3" key="1">
    <citation type="submission" date="2020-08" db="EMBL/GenBank/DDBJ databases">
        <authorList>
            <person name="Ren C."/>
            <person name="Gu Y."/>
            <person name="Xu Y."/>
        </authorList>
    </citation>
    <scope>NUCLEOTIDE SEQUENCE [LARGE SCALE GENOMIC DNA]</scope>
    <source>
        <strain evidence="2 3">LBM18003</strain>
    </source>
</reference>
<gene>
    <name evidence="2" type="ORF">H6X83_01630</name>
</gene>
<evidence type="ECO:0000313" key="2">
    <source>
        <dbReference type="EMBL" id="QNO18393.1"/>
    </source>
</evidence>
<dbReference type="EMBL" id="CP060696">
    <property type="protein sequence ID" value="QNO18393.1"/>
    <property type="molecule type" value="Genomic_DNA"/>
</dbReference>
<sequence>MQQLVIGIVLLAAGILLSLIYNRMRQGEGGTAAEMMDIREVSAHLKEGQSGIFTVRAPLQAEQPETSAFDETKKAYFETRVLALEGKHQREIYSGKSEAKPFMQDAPGEEKLWIDIPSFGDNAELFPSHMDTAQPGTPLFGAVERLAHYQPGNEFQGYRVLEGCIRPGQQVLFTGTVRRRDGKLLAEAGVRTKSSFTYREPEESQCRQPLSTSAKIILALGAVTVVAGAVLLINSLL</sequence>
<proteinExistence type="predicted"/>
<feature type="transmembrane region" description="Helical" evidence="1">
    <location>
        <begin position="216"/>
        <end position="236"/>
    </location>
</feature>
<dbReference type="RefSeq" id="WP_212507456.1">
    <property type="nucleotide sequence ID" value="NZ_CP060696.1"/>
</dbReference>
<protein>
    <submittedName>
        <fullName evidence="2">Uncharacterized protein</fullName>
    </submittedName>
</protein>
<dbReference type="KEGG" id="caml:H6X83_01630"/>
<evidence type="ECO:0000256" key="1">
    <source>
        <dbReference type="SAM" id="Phobius"/>
    </source>
</evidence>
<organism evidence="2 3">
    <name type="scientific">Caproicibacterium amylolyticum</name>
    <dbReference type="NCBI Taxonomy" id="2766537"/>
    <lineage>
        <taxon>Bacteria</taxon>
        <taxon>Bacillati</taxon>
        <taxon>Bacillota</taxon>
        <taxon>Clostridia</taxon>
        <taxon>Eubacteriales</taxon>
        <taxon>Oscillospiraceae</taxon>
        <taxon>Caproicibacterium</taxon>
    </lineage>
</organism>